<organism evidence="10 11">
    <name type="scientific">Arachidicoccus soli</name>
    <dbReference type="NCBI Taxonomy" id="2341117"/>
    <lineage>
        <taxon>Bacteria</taxon>
        <taxon>Pseudomonadati</taxon>
        <taxon>Bacteroidota</taxon>
        <taxon>Chitinophagia</taxon>
        <taxon>Chitinophagales</taxon>
        <taxon>Chitinophagaceae</taxon>
        <taxon>Arachidicoccus</taxon>
    </lineage>
</organism>
<evidence type="ECO:0000313" key="11">
    <source>
        <dbReference type="Proteomes" id="UP000266118"/>
    </source>
</evidence>
<dbReference type="Proteomes" id="UP000266118">
    <property type="component" value="Chromosome"/>
</dbReference>
<dbReference type="PANTHER" id="PTHR33908:SF11">
    <property type="entry name" value="MEMBRANE PROTEIN"/>
    <property type="match status" value="1"/>
</dbReference>
<evidence type="ECO:0000256" key="6">
    <source>
        <dbReference type="ARBA" id="ARBA00022989"/>
    </source>
</evidence>
<accession>A0A386HRJ4</accession>
<evidence type="ECO:0000256" key="2">
    <source>
        <dbReference type="ARBA" id="ARBA00022475"/>
    </source>
</evidence>
<dbReference type="GO" id="GO:0009103">
    <property type="term" value="P:lipopolysaccharide biosynthetic process"/>
    <property type="evidence" value="ECO:0007669"/>
    <property type="project" value="UniProtKB-ARBA"/>
</dbReference>
<dbReference type="GO" id="GO:0005886">
    <property type="term" value="C:plasma membrane"/>
    <property type="evidence" value="ECO:0007669"/>
    <property type="project" value="UniProtKB-SubCell"/>
</dbReference>
<evidence type="ECO:0000313" key="10">
    <source>
        <dbReference type="EMBL" id="AYD48403.1"/>
    </source>
</evidence>
<evidence type="ECO:0000256" key="1">
    <source>
        <dbReference type="ARBA" id="ARBA00004651"/>
    </source>
</evidence>
<evidence type="ECO:0000256" key="8">
    <source>
        <dbReference type="SAM" id="Phobius"/>
    </source>
</evidence>
<dbReference type="PANTHER" id="PTHR33908">
    <property type="entry name" value="MANNOSYLTRANSFERASE YKCB-RELATED"/>
    <property type="match status" value="1"/>
</dbReference>
<feature type="transmembrane region" description="Helical" evidence="8">
    <location>
        <begin position="340"/>
        <end position="361"/>
    </location>
</feature>
<dbReference type="Pfam" id="PF13231">
    <property type="entry name" value="PMT_2"/>
    <property type="match status" value="1"/>
</dbReference>
<keyword evidence="2" id="KW-1003">Cell membrane</keyword>
<keyword evidence="4" id="KW-0808">Transferase</keyword>
<evidence type="ECO:0000256" key="7">
    <source>
        <dbReference type="ARBA" id="ARBA00023136"/>
    </source>
</evidence>
<feature type="domain" description="Glycosyltransferase RgtA/B/C/D-like" evidence="9">
    <location>
        <begin position="51"/>
        <end position="215"/>
    </location>
</feature>
<feature type="transmembrane region" description="Helical" evidence="8">
    <location>
        <begin position="73"/>
        <end position="91"/>
    </location>
</feature>
<gene>
    <name evidence="10" type="ORF">D6B99_12810</name>
</gene>
<dbReference type="GO" id="GO:0016763">
    <property type="term" value="F:pentosyltransferase activity"/>
    <property type="evidence" value="ECO:0007669"/>
    <property type="project" value="TreeGrafter"/>
</dbReference>
<evidence type="ECO:0000256" key="3">
    <source>
        <dbReference type="ARBA" id="ARBA00022676"/>
    </source>
</evidence>
<keyword evidence="7 8" id="KW-0472">Membrane</keyword>
<evidence type="ECO:0000259" key="9">
    <source>
        <dbReference type="Pfam" id="PF13231"/>
    </source>
</evidence>
<name>A0A386HRJ4_9BACT</name>
<dbReference type="EMBL" id="CP032489">
    <property type="protein sequence ID" value="AYD48403.1"/>
    <property type="molecule type" value="Genomic_DNA"/>
</dbReference>
<proteinExistence type="predicted"/>
<dbReference type="AlphaFoldDB" id="A0A386HRJ4"/>
<dbReference type="InterPro" id="IPR038731">
    <property type="entry name" value="RgtA/B/C-like"/>
</dbReference>
<protein>
    <recommendedName>
        <fullName evidence="9">Glycosyltransferase RgtA/B/C/D-like domain-containing protein</fullName>
    </recommendedName>
</protein>
<feature type="transmembrane region" description="Helical" evidence="8">
    <location>
        <begin position="197"/>
        <end position="218"/>
    </location>
</feature>
<sequence length="522" mass="59697">MTHQQSFSRKLFLLIISATIIRCLVAAFLNLGNDEVYYFTYALQPDWNHFDHPPLVGLFIRFFTLNLHWSNQFTMRLTAIIGAGVNTWLIAQCGRLLRNERAGFIAAILYTASIYTSIISGIFILPDSPQVVFWMMALWVLIKLIQRPQHTKVNNWLLLFGLLVGITTMCKVHGIFLWFGFGIYILLYDRKWLSNRYLYLSVFITLICISPIFIWNYYNDFITWRFHSSRVSMTHASFNTDAFITATIGQIAYNNPINVVLSCMAVIAFIKRKYFIQRDIGRLLLTCALPIIFVTTGISLFRDVLPHWSGPGFMTLLLPTAAFIENKITEGGKIIYKKILDFNVGLIASVLIIGLFIVQLYPGTMGNKTAPELGANDVTLDMYGWKTLKPAFEKIREKDIQDGQMQASAALVVNKWFPAGHLLFYVAEPLHMRVIGVGQLDDLHKFVWLNKQMGFVPKGGDAYFISTSNYYSNPKDIYKNDFLKINLADSIRQYRGGKVARYWYIYQLKGAASNLSTQLDSL</sequence>
<feature type="transmembrane region" description="Helical" evidence="8">
    <location>
        <begin position="158"/>
        <end position="185"/>
    </location>
</feature>
<feature type="transmembrane region" description="Helical" evidence="8">
    <location>
        <begin position="103"/>
        <end position="125"/>
    </location>
</feature>
<dbReference type="InterPro" id="IPR050297">
    <property type="entry name" value="LipidA_mod_glycosyltrf_83"/>
</dbReference>
<feature type="transmembrane region" description="Helical" evidence="8">
    <location>
        <begin position="12"/>
        <end position="31"/>
    </location>
</feature>
<dbReference type="KEGG" id="ark:D6B99_12810"/>
<keyword evidence="6 8" id="KW-1133">Transmembrane helix</keyword>
<evidence type="ECO:0000256" key="5">
    <source>
        <dbReference type="ARBA" id="ARBA00022692"/>
    </source>
</evidence>
<reference evidence="10 11" key="1">
    <citation type="submission" date="2018-09" db="EMBL/GenBank/DDBJ databases">
        <title>Arachidicoccus sp. nov., a bacterium isolated from soil.</title>
        <authorList>
            <person name="Weon H.-Y."/>
            <person name="Kwon S.-W."/>
            <person name="Lee S.A."/>
        </authorList>
    </citation>
    <scope>NUCLEOTIDE SEQUENCE [LARGE SCALE GENOMIC DNA]</scope>
    <source>
        <strain evidence="10 11">KIS59-12</strain>
    </source>
</reference>
<keyword evidence="11" id="KW-1185">Reference proteome</keyword>
<keyword evidence="3" id="KW-0328">Glycosyltransferase</keyword>
<feature type="transmembrane region" description="Helical" evidence="8">
    <location>
        <begin position="308"/>
        <end position="328"/>
    </location>
</feature>
<comment type="subcellular location">
    <subcellularLocation>
        <location evidence="1">Cell membrane</location>
        <topology evidence="1">Multi-pass membrane protein</topology>
    </subcellularLocation>
</comment>
<dbReference type="OrthoDB" id="9813729at2"/>
<feature type="transmembrane region" description="Helical" evidence="8">
    <location>
        <begin position="280"/>
        <end position="302"/>
    </location>
</feature>
<evidence type="ECO:0000256" key="4">
    <source>
        <dbReference type="ARBA" id="ARBA00022679"/>
    </source>
</evidence>
<keyword evidence="5 8" id="KW-0812">Transmembrane</keyword>